<proteinExistence type="predicted"/>
<evidence type="ECO:0000313" key="7">
    <source>
        <dbReference type="EMBL" id="NRT19842.1"/>
    </source>
</evidence>
<evidence type="ECO:0000256" key="6">
    <source>
        <dbReference type="ARBA" id="ARBA00023004"/>
    </source>
</evidence>
<keyword evidence="4" id="KW-0479">Metal-binding</keyword>
<keyword evidence="5" id="KW-0560">Oxidoreductase</keyword>
<protein>
    <submittedName>
        <fullName evidence="7">Catalase (Peroxidase I)</fullName>
    </submittedName>
</protein>
<evidence type="ECO:0000313" key="8">
    <source>
        <dbReference type="Proteomes" id="UP000779507"/>
    </source>
</evidence>
<dbReference type="EMBL" id="JABSNP010000012">
    <property type="protein sequence ID" value="NRT19842.1"/>
    <property type="molecule type" value="Genomic_DNA"/>
</dbReference>
<keyword evidence="8" id="KW-1185">Reference proteome</keyword>
<comment type="cofactor">
    <cofactor evidence="1">
        <name>heme b</name>
        <dbReference type="ChEBI" id="CHEBI:60344"/>
    </cofactor>
</comment>
<evidence type="ECO:0000256" key="4">
    <source>
        <dbReference type="ARBA" id="ARBA00022723"/>
    </source>
</evidence>
<dbReference type="Proteomes" id="UP000779507">
    <property type="component" value="Unassembled WGS sequence"/>
</dbReference>
<accession>A0ABX2FRN1</accession>
<name>A0ABX2FRN1_9BACT</name>
<evidence type="ECO:0000256" key="5">
    <source>
        <dbReference type="ARBA" id="ARBA00023002"/>
    </source>
</evidence>
<dbReference type="RefSeq" id="WP_217425768.1">
    <property type="nucleotide sequence ID" value="NZ_JABSNP010000012.1"/>
</dbReference>
<keyword evidence="6" id="KW-0408">Iron</keyword>
<gene>
    <name evidence="7" type="ORF">HNP98_002678</name>
</gene>
<evidence type="ECO:0000256" key="2">
    <source>
        <dbReference type="ARBA" id="ARBA00022559"/>
    </source>
</evidence>
<dbReference type="PANTHER" id="PTHR30555:SF0">
    <property type="entry name" value="CATALASE-PEROXIDASE"/>
    <property type="match status" value="1"/>
</dbReference>
<comment type="caution">
    <text evidence="7">The sequence shown here is derived from an EMBL/GenBank/DDBJ whole genome shotgun (WGS) entry which is preliminary data.</text>
</comment>
<evidence type="ECO:0000256" key="3">
    <source>
        <dbReference type="ARBA" id="ARBA00022617"/>
    </source>
</evidence>
<organism evidence="7 8">
    <name type="scientific">Hymenobacter caeli</name>
    <dbReference type="NCBI Taxonomy" id="2735894"/>
    <lineage>
        <taxon>Bacteria</taxon>
        <taxon>Pseudomonadati</taxon>
        <taxon>Bacteroidota</taxon>
        <taxon>Cytophagia</taxon>
        <taxon>Cytophagales</taxon>
        <taxon>Hymenobacteraceae</taxon>
        <taxon>Hymenobacter</taxon>
    </lineage>
</organism>
<reference evidence="7 8" key="1">
    <citation type="submission" date="2020-05" db="EMBL/GenBank/DDBJ databases">
        <title>Genomic Encyclopedia of Type Strains, Phase IV (KMG-V): Genome sequencing to study the core and pangenomes of soil and plant-associated prokaryotes.</title>
        <authorList>
            <person name="Whitman W."/>
        </authorList>
    </citation>
    <scope>NUCLEOTIDE SEQUENCE [LARGE SCALE GENOMIC DNA]</scope>
    <source>
        <strain evidence="7 8">9A</strain>
    </source>
</reference>
<keyword evidence="2" id="KW-0575">Peroxidase</keyword>
<keyword evidence="3" id="KW-0349">Heme</keyword>
<sequence length="122" mass="13867">MNALTMTTTDIAFKVDPAYRAVCEKFLGDFDAFTQAFSKAWYKLTHRDMGPRERYPGAEKVNENDLLWQDPIPVADYATYRRGRHCSAEAVDSGFGCFGFWPRVHGFFGGGCAPQQRQARRC</sequence>
<dbReference type="InterPro" id="IPR000763">
    <property type="entry name" value="Catalase_peroxidase"/>
</dbReference>
<evidence type="ECO:0000256" key="1">
    <source>
        <dbReference type="ARBA" id="ARBA00001970"/>
    </source>
</evidence>
<dbReference type="PANTHER" id="PTHR30555">
    <property type="entry name" value="HYDROPEROXIDASE I, BIFUNCTIONAL CATALASE-PEROXIDASE"/>
    <property type="match status" value="1"/>
</dbReference>